<dbReference type="Proteomes" id="UP001434883">
    <property type="component" value="Unassembled WGS sequence"/>
</dbReference>
<reference evidence="19 20" key="1">
    <citation type="submission" date="2021-06" db="EMBL/GenBank/DDBJ databases">
        <authorList>
            <person name="Palmer J.M."/>
        </authorList>
    </citation>
    <scope>NUCLEOTIDE SEQUENCE [LARGE SCALE GENOMIC DNA]</scope>
    <source>
        <strain evidence="19 20">XC_2019</strain>
        <tissue evidence="19">Muscle</tissue>
    </source>
</reference>
<dbReference type="InterPro" id="IPR050599">
    <property type="entry name" value="VDCC_alpha-1_subunit"/>
</dbReference>
<evidence type="ECO:0000256" key="5">
    <source>
        <dbReference type="ARBA" id="ARBA00022673"/>
    </source>
</evidence>
<keyword evidence="6 17" id="KW-0812">Transmembrane</keyword>
<keyword evidence="15" id="KW-0407">Ion channel</keyword>
<evidence type="ECO:0000313" key="20">
    <source>
        <dbReference type="Proteomes" id="UP001434883"/>
    </source>
</evidence>
<keyword evidence="14" id="KW-0325">Glycoprotein</keyword>
<name>A0ABV0QC92_9TELE</name>
<comment type="subcellular location">
    <subcellularLocation>
        <location evidence="1">Membrane</location>
        <topology evidence="1">Multi-pass membrane protein</topology>
    </subcellularLocation>
</comment>
<keyword evidence="7" id="KW-0677">Repeat</keyword>
<keyword evidence="20" id="KW-1185">Reference proteome</keyword>
<feature type="domain" description="Ion transport" evidence="18">
    <location>
        <begin position="48"/>
        <end position="104"/>
    </location>
</feature>
<keyword evidence="11" id="KW-0406">Ion transport</keyword>
<evidence type="ECO:0000256" key="4">
    <source>
        <dbReference type="ARBA" id="ARBA00022568"/>
    </source>
</evidence>
<keyword evidence="5" id="KW-0107">Calcium channel</keyword>
<evidence type="ECO:0000256" key="15">
    <source>
        <dbReference type="ARBA" id="ARBA00023303"/>
    </source>
</evidence>
<dbReference type="PANTHER" id="PTHR45628:SF10">
    <property type="entry name" value="VOLTAGE-DEPENDENT L-TYPE CALCIUM CHANNEL SUBUNIT ALPHA-1C"/>
    <property type="match status" value="1"/>
</dbReference>
<keyword evidence="8" id="KW-0106">Calcium</keyword>
<evidence type="ECO:0000313" key="19">
    <source>
        <dbReference type="EMBL" id="MEQ2193444.1"/>
    </source>
</evidence>
<accession>A0ABV0QC92</accession>
<dbReference type="PANTHER" id="PTHR45628">
    <property type="entry name" value="VOLTAGE-DEPENDENT CALCIUM CHANNEL TYPE A SUBUNIT ALPHA-1"/>
    <property type="match status" value="1"/>
</dbReference>
<comment type="caution">
    <text evidence="19">The sequence shown here is derived from an EMBL/GenBank/DDBJ whole genome shotgun (WGS) entry which is preliminary data.</text>
</comment>
<dbReference type="Pfam" id="PF00520">
    <property type="entry name" value="Ion_trans"/>
    <property type="match status" value="1"/>
</dbReference>
<comment type="catalytic activity">
    <reaction evidence="16">
        <text>Ca(2+)(in) = Ca(2+)(out)</text>
        <dbReference type="Rhea" id="RHEA:29671"/>
        <dbReference type="ChEBI" id="CHEBI:29108"/>
    </reaction>
</comment>
<keyword evidence="4" id="KW-0109">Calcium transport</keyword>
<dbReference type="SUPFAM" id="SSF81324">
    <property type="entry name" value="Voltage-gated potassium channels"/>
    <property type="match status" value="1"/>
</dbReference>
<evidence type="ECO:0000259" key="18">
    <source>
        <dbReference type="Pfam" id="PF00520"/>
    </source>
</evidence>
<dbReference type="EMBL" id="JAHRIN010008476">
    <property type="protein sequence ID" value="MEQ2193444.1"/>
    <property type="molecule type" value="Genomic_DNA"/>
</dbReference>
<keyword evidence="3" id="KW-0597">Phosphoprotein</keyword>
<feature type="transmembrane region" description="Helical" evidence="17">
    <location>
        <begin position="79"/>
        <end position="101"/>
    </location>
</feature>
<keyword evidence="12 17" id="KW-0472">Membrane</keyword>
<evidence type="ECO:0000256" key="7">
    <source>
        <dbReference type="ARBA" id="ARBA00022737"/>
    </source>
</evidence>
<dbReference type="InterPro" id="IPR027359">
    <property type="entry name" value="Volt_channel_dom_sf"/>
</dbReference>
<evidence type="ECO:0000256" key="17">
    <source>
        <dbReference type="SAM" id="Phobius"/>
    </source>
</evidence>
<evidence type="ECO:0000256" key="13">
    <source>
        <dbReference type="ARBA" id="ARBA00023157"/>
    </source>
</evidence>
<evidence type="ECO:0000256" key="16">
    <source>
        <dbReference type="ARBA" id="ARBA00036634"/>
    </source>
</evidence>
<evidence type="ECO:0000256" key="3">
    <source>
        <dbReference type="ARBA" id="ARBA00022553"/>
    </source>
</evidence>
<evidence type="ECO:0000256" key="8">
    <source>
        <dbReference type="ARBA" id="ARBA00022837"/>
    </source>
</evidence>
<evidence type="ECO:0000256" key="10">
    <source>
        <dbReference type="ARBA" id="ARBA00022989"/>
    </source>
</evidence>
<keyword evidence="2" id="KW-0813">Transport</keyword>
<organism evidence="19 20">
    <name type="scientific">Xenoophorus captivus</name>
    <dbReference type="NCBI Taxonomy" id="1517983"/>
    <lineage>
        <taxon>Eukaryota</taxon>
        <taxon>Metazoa</taxon>
        <taxon>Chordata</taxon>
        <taxon>Craniata</taxon>
        <taxon>Vertebrata</taxon>
        <taxon>Euteleostomi</taxon>
        <taxon>Actinopterygii</taxon>
        <taxon>Neopterygii</taxon>
        <taxon>Teleostei</taxon>
        <taxon>Neoteleostei</taxon>
        <taxon>Acanthomorphata</taxon>
        <taxon>Ovalentaria</taxon>
        <taxon>Atherinomorphae</taxon>
        <taxon>Cyprinodontiformes</taxon>
        <taxon>Goodeidae</taxon>
        <taxon>Xenoophorus</taxon>
    </lineage>
</organism>
<proteinExistence type="predicted"/>
<evidence type="ECO:0000256" key="2">
    <source>
        <dbReference type="ARBA" id="ARBA00022448"/>
    </source>
</evidence>
<keyword evidence="9" id="KW-0851">Voltage-gated channel</keyword>
<evidence type="ECO:0000256" key="14">
    <source>
        <dbReference type="ARBA" id="ARBA00023180"/>
    </source>
</evidence>
<evidence type="ECO:0000256" key="9">
    <source>
        <dbReference type="ARBA" id="ARBA00022882"/>
    </source>
</evidence>
<keyword evidence="13" id="KW-1015">Disulfide bond</keyword>
<sequence>MKTNVKAHLCGCVSQRQCVEYALKARPLRRYIPKNPYQYKVWYVVNSTYFEYLMFTLILLNTICLAMQHHGQTKNFNDAMNILNMLFTGLFTVEMILKLIAFKPRVRSTPHCCRFNNVM</sequence>
<dbReference type="InterPro" id="IPR005821">
    <property type="entry name" value="Ion_trans_dom"/>
</dbReference>
<evidence type="ECO:0000256" key="6">
    <source>
        <dbReference type="ARBA" id="ARBA00022692"/>
    </source>
</evidence>
<protein>
    <submittedName>
        <fullName evidence="19">Voltage-dependent L-type calcium channel subunit alpha-1D</fullName>
    </submittedName>
</protein>
<evidence type="ECO:0000256" key="1">
    <source>
        <dbReference type="ARBA" id="ARBA00004141"/>
    </source>
</evidence>
<keyword evidence="10 17" id="KW-1133">Transmembrane helix</keyword>
<dbReference type="Gene3D" id="1.20.120.350">
    <property type="entry name" value="Voltage-gated potassium channels. Chain C"/>
    <property type="match status" value="1"/>
</dbReference>
<evidence type="ECO:0000256" key="12">
    <source>
        <dbReference type="ARBA" id="ARBA00023136"/>
    </source>
</evidence>
<evidence type="ECO:0000256" key="11">
    <source>
        <dbReference type="ARBA" id="ARBA00023065"/>
    </source>
</evidence>
<gene>
    <name evidence="19" type="primary">CACNA1D_7</name>
    <name evidence="19" type="ORF">XENOCAPTIV_027692</name>
</gene>
<feature type="transmembrane region" description="Helical" evidence="17">
    <location>
        <begin position="49"/>
        <end position="67"/>
    </location>
</feature>